<gene>
    <name evidence="10" type="ORF">B1B_07511</name>
</gene>
<evidence type="ECO:0000313" key="10">
    <source>
        <dbReference type="EMBL" id="EQD61819.1"/>
    </source>
</evidence>
<feature type="transmembrane region" description="Helical" evidence="7">
    <location>
        <begin position="169"/>
        <end position="193"/>
    </location>
</feature>
<dbReference type="Pfam" id="PF02687">
    <property type="entry name" value="FtsX"/>
    <property type="match status" value="1"/>
</dbReference>
<feature type="transmembrane region" description="Helical" evidence="7">
    <location>
        <begin position="671"/>
        <end position="691"/>
    </location>
</feature>
<sequence length="709" mass="76337">MGLGGLATPSLFRTLAVPPLLGRWPSLASGRPGGPHEALLGYGFWKSVFGGSTDALGQRFTFDGKRYRVVGVMPQSFYTIYPAADFWLPRVLTPAMTRKHNINHIMIARLKSGASLTMLNGFLRGYRNRLLAGRSPAARAQAERNGFTISAEGLHHSLLNLYLGGKPDLLLFLALIGLLLPLIAVVNSVNLALVRARQHAATFAVRRALGASTTHLFRLALKEYLPTLALVILGSLFIADLCSGFFHALIVSAVTGPVSVTLPFILRFGVSSVLYVIAAALIIVSGVILSALFYAGRPSHLASLMREAGGRGTTRSARMMRRGFGGFQILMATLLVMLGLIIIQSLYSIVNRPLGFEPQGRLEAMVLLPHATSLDHFWTEARPALRNISGIRAAATGMMVPFNTLMESMSVIHAPAPPHESLYVHALMVSRTYFKTLRIPFLAGRGFTRAQETHPTRAVILSARLAERFFGTVEAIGRTITTITLPGRRSAERVVVVGVVGNVAWHPTPAKNIAGTIYVPLKTPGWFQFGATNVVLLLKSFSPALLQSIRTTLEQAAPGAAVTHFTSLSSMIRSSDRLYASVTEITSIFALAALLLTIFGVYAITAQSSVNRRQEYAIRSALGADPAGVTRLALGEAAWMLAAGLVLGVTLALLLTHLLQGALYGVGSVNWLADLMGVLIIISTVLVASWIPIRKIYRAELGDILRSGA</sequence>
<accession>T1C8S0</accession>
<feature type="transmembrane region" description="Helical" evidence="7">
    <location>
        <begin position="578"/>
        <end position="604"/>
    </location>
</feature>
<proteinExistence type="inferred from homology"/>
<evidence type="ECO:0000256" key="7">
    <source>
        <dbReference type="SAM" id="Phobius"/>
    </source>
</evidence>
<feature type="domain" description="ABC3 transporter permease C-terminal" evidence="8">
    <location>
        <begin position="588"/>
        <end position="700"/>
    </location>
</feature>
<feature type="transmembrane region" description="Helical" evidence="7">
    <location>
        <begin position="324"/>
        <end position="347"/>
    </location>
</feature>
<feature type="transmembrane region" description="Helical" evidence="7">
    <location>
        <begin position="273"/>
        <end position="296"/>
    </location>
</feature>
<dbReference type="InterPro" id="IPR050250">
    <property type="entry name" value="Macrolide_Exporter_MacB"/>
</dbReference>
<dbReference type="PANTHER" id="PTHR30572:SF4">
    <property type="entry name" value="ABC TRANSPORTER PERMEASE YTRF"/>
    <property type="match status" value="1"/>
</dbReference>
<name>T1C8S0_9ZZZZ</name>
<reference evidence="10" key="2">
    <citation type="journal article" date="2014" name="ISME J.">
        <title>Microbial stratification in low pH oxic and suboxic macroscopic growths along an acid mine drainage.</title>
        <authorList>
            <person name="Mendez-Garcia C."/>
            <person name="Mesa V."/>
            <person name="Sprenger R.R."/>
            <person name="Richter M."/>
            <person name="Diez M.S."/>
            <person name="Solano J."/>
            <person name="Bargiela R."/>
            <person name="Golyshina O.V."/>
            <person name="Manteca A."/>
            <person name="Ramos J.L."/>
            <person name="Gallego J.R."/>
            <person name="Llorente I."/>
            <person name="Martins Dos Santos V.A."/>
            <person name="Jensen O.N."/>
            <person name="Pelaez A.I."/>
            <person name="Sanchez J."/>
            <person name="Ferrer M."/>
        </authorList>
    </citation>
    <scope>NUCLEOTIDE SEQUENCE</scope>
</reference>
<keyword evidence="3 7" id="KW-0812">Transmembrane</keyword>
<reference evidence="10" key="1">
    <citation type="submission" date="2013-08" db="EMBL/GenBank/DDBJ databases">
        <authorList>
            <person name="Mendez C."/>
            <person name="Richter M."/>
            <person name="Ferrer M."/>
            <person name="Sanchez J."/>
        </authorList>
    </citation>
    <scope>NUCLEOTIDE SEQUENCE</scope>
</reference>
<keyword evidence="4 7" id="KW-1133">Transmembrane helix</keyword>
<feature type="transmembrane region" description="Helical" evidence="7">
    <location>
        <begin position="638"/>
        <end position="659"/>
    </location>
</feature>
<evidence type="ECO:0000256" key="1">
    <source>
        <dbReference type="ARBA" id="ARBA00004651"/>
    </source>
</evidence>
<comment type="subcellular location">
    <subcellularLocation>
        <location evidence="1">Cell membrane</location>
        <topology evidence="1">Multi-pass membrane protein</topology>
    </subcellularLocation>
</comment>
<feature type="domain" description="MacB-like periplasmic core" evidence="9">
    <location>
        <begin position="426"/>
        <end position="539"/>
    </location>
</feature>
<dbReference type="InterPro" id="IPR003838">
    <property type="entry name" value="ABC3_permease_C"/>
</dbReference>
<feature type="transmembrane region" description="Helical" evidence="7">
    <location>
        <begin position="228"/>
        <end position="253"/>
    </location>
</feature>
<comment type="similarity">
    <text evidence="6">Belongs to the ABC-4 integral membrane protein family.</text>
</comment>
<dbReference type="PANTHER" id="PTHR30572">
    <property type="entry name" value="MEMBRANE COMPONENT OF TRANSPORTER-RELATED"/>
    <property type="match status" value="1"/>
</dbReference>
<evidence type="ECO:0000256" key="6">
    <source>
        <dbReference type="ARBA" id="ARBA00038076"/>
    </source>
</evidence>
<dbReference type="GO" id="GO:0022857">
    <property type="term" value="F:transmembrane transporter activity"/>
    <property type="evidence" value="ECO:0007669"/>
    <property type="project" value="TreeGrafter"/>
</dbReference>
<evidence type="ECO:0000256" key="4">
    <source>
        <dbReference type="ARBA" id="ARBA00022989"/>
    </source>
</evidence>
<dbReference type="AlphaFoldDB" id="T1C8S0"/>
<dbReference type="Pfam" id="PF12704">
    <property type="entry name" value="MacB_PCD"/>
    <property type="match status" value="2"/>
</dbReference>
<keyword evidence="2" id="KW-1003">Cell membrane</keyword>
<comment type="caution">
    <text evidence="10">The sequence shown here is derived from an EMBL/GenBank/DDBJ whole genome shotgun (WGS) entry which is preliminary data.</text>
</comment>
<feature type="non-terminal residue" evidence="10">
    <location>
        <position position="709"/>
    </location>
</feature>
<keyword evidence="5 7" id="KW-0472">Membrane</keyword>
<dbReference type="EMBL" id="AUZY01004783">
    <property type="protein sequence ID" value="EQD61819.1"/>
    <property type="molecule type" value="Genomic_DNA"/>
</dbReference>
<dbReference type="GO" id="GO:0005886">
    <property type="term" value="C:plasma membrane"/>
    <property type="evidence" value="ECO:0007669"/>
    <property type="project" value="UniProtKB-SubCell"/>
</dbReference>
<organism evidence="10">
    <name type="scientific">mine drainage metagenome</name>
    <dbReference type="NCBI Taxonomy" id="410659"/>
    <lineage>
        <taxon>unclassified sequences</taxon>
        <taxon>metagenomes</taxon>
        <taxon>ecological metagenomes</taxon>
    </lineage>
</organism>
<evidence type="ECO:0000256" key="3">
    <source>
        <dbReference type="ARBA" id="ARBA00022692"/>
    </source>
</evidence>
<protein>
    <submittedName>
        <fullName evidence="10">Permease</fullName>
    </submittedName>
</protein>
<feature type="domain" description="MacB-like periplasmic core" evidence="9">
    <location>
        <begin position="5"/>
        <end position="118"/>
    </location>
</feature>
<evidence type="ECO:0000256" key="5">
    <source>
        <dbReference type="ARBA" id="ARBA00023136"/>
    </source>
</evidence>
<evidence type="ECO:0000259" key="8">
    <source>
        <dbReference type="Pfam" id="PF02687"/>
    </source>
</evidence>
<dbReference type="InterPro" id="IPR025857">
    <property type="entry name" value="MacB_PCD"/>
</dbReference>
<evidence type="ECO:0000256" key="2">
    <source>
        <dbReference type="ARBA" id="ARBA00022475"/>
    </source>
</evidence>
<evidence type="ECO:0000259" key="9">
    <source>
        <dbReference type="Pfam" id="PF12704"/>
    </source>
</evidence>